<dbReference type="Gene3D" id="1.10.245.10">
    <property type="entry name" value="SWIB/MDM2 domain"/>
    <property type="match status" value="1"/>
</dbReference>
<dbReference type="InterPro" id="IPR036885">
    <property type="entry name" value="SWIB_MDM2_dom_sf"/>
</dbReference>
<dbReference type="InterPro" id="IPR003121">
    <property type="entry name" value="SWIB_MDM2_domain"/>
</dbReference>
<dbReference type="Proteomes" id="UP001151287">
    <property type="component" value="Unassembled WGS sequence"/>
</dbReference>
<keyword evidence="3" id="KW-1185">Reference proteome</keyword>
<accession>A0A9Q0HSG2</accession>
<protein>
    <recommendedName>
        <fullName evidence="1">DM2 domain-containing protein</fullName>
    </recommendedName>
</protein>
<dbReference type="PROSITE" id="PS51925">
    <property type="entry name" value="SWIB_MDM2"/>
    <property type="match status" value="1"/>
</dbReference>
<proteinExistence type="predicted"/>
<comment type="caution">
    <text evidence="2">The sequence shown here is derived from an EMBL/GenBank/DDBJ whole genome shotgun (WGS) entry which is preliminary data.</text>
</comment>
<dbReference type="EMBL" id="JAMQYH010000002">
    <property type="protein sequence ID" value="KAJ1696777.1"/>
    <property type="molecule type" value="Genomic_DNA"/>
</dbReference>
<feature type="domain" description="DM2" evidence="1">
    <location>
        <begin position="61"/>
        <end position="139"/>
    </location>
</feature>
<name>A0A9Q0HSG2_9POAL</name>
<dbReference type="SMART" id="SM00151">
    <property type="entry name" value="SWIB"/>
    <property type="match status" value="1"/>
</dbReference>
<evidence type="ECO:0000313" key="2">
    <source>
        <dbReference type="EMBL" id="KAJ1696777.1"/>
    </source>
</evidence>
<evidence type="ECO:0000313" key="3">
    <source>
        <dbReference type="Proteomes" id="UP001151287"/>
    </source>
</evidence>
<evidence type="ECO:0000259" key="1">
    <source>
        <dbReference type="PROSITE" id="PS51925"/>
    </source>
</evidence>
<gene>
    <name evidence="2" type="ORF">LUZ63_005289</name>
</gene>
<dbReference type="Pfam" id="PF02201">
    <property type="entry name" value="SWIB"/>
    <property type="match status" value="1"/>
</dbReference>
<reference evidence="2" key="1">
    <citation type="journal article" date="2022" name="Cell">
        <title>Repeat-based holocentromeres influence genome architecture and karyotype evolution.</title>
        <authorList>
            <person name="Hofstatter P.G."/>
            <person name="Thangavel G."/>
            <person name="Lux T."/>
            <person name="Neumann P."/>
            <person name="Vondrak T."/>
            <person name="Novak P."/>
            <person name="Zhang M."/>
            <person name="Costa L."/>
            <person name="Castellani M."/>
            <person name="Scott A."/>
            <person name="Toegelov H."/>
            <person name="Fuchs J."/>
            <person name="Mata-Sucre Y."/>
            <person name="Dias Y."/>
            <person name="Vanzela A.L.L."/>
            <person name="Huettel B."/>
            <person name="Almeida C.C.S."/>
            <person name="Simkova H."/>
            <person name="Souza G."/>
            <person name="Pedrosa-Harand A."/>
            <person name="Macas J."/>
            <person name="Mayer K.F.X."/>
            <person name="Houben A."/>
            <person name="Marques A."/>
        </authorList>
    </citation>
    <scope>NUCLEOTIDE SEQUENCE</scope>
    <source>
        <strain evidence="2">RhyBre1mFocal</strain>
    </source>
</reference>
<dbReference type="InterPro" id="IPR019835">
    <property type="entry name" value="SWIB_domain"/>
</dbReference>
<organism evidence="2 3">
    <name type="scientific">Rhynchospora breviuscula</name>
    <dbReference type="NCBI Taxonomy" id="2022672"/>
    <lineage>
        <taxon>Eukaryota</taxon>
        <taxon>Viridiplantae</taxon>
        <taxon>Streptophyta</taxon>
        <taxon>Embryophyta</taxon>
        <taxon>Tracheophyta</taxon>
        <taxon>Spermatophyta</taxon>
        <taxon>Magnoliopsida</taxon>
        <taxon>Liliopsida</taxon>
        <taxon>Poales</taxon>
        <taxon>Cyperaceae</taxon>
        <taxon>Cyperoideae</taxon>
        <taxon>Rhynchosporeae</taxon>
        <taxon>Rhynchospora</taxon>
    </lineage>
</organism>
<dbReference type="OrthoDB" id="10251073at2759"/>
<dbReference type="AlphaFoldDB" id="A0A9Q0HSG2"/>
<dbReference type="PANTHER" id="PTHR13844">
    <property type="entry name" value="SWI/SNF-RELATED MATRIX-ASSOCIATED ACTIN-DEPENDENT REGULATOR OF CHROMATIN SUBFAMILY D"/>
    <property type="match status" value="1"/>
</dbReference>
<dbReference type="CDD" id="cd10567">
    <property type="entry name" value="SWIB-MDM2_like"/>
    <property type="match status" value="1"/>
</dbReference>
<dbReference type="SUPFAM" id="SSF47592">
    <property type="entry name" value="SWIB/MDM2 domain"/>
    <property type="match status" value="1"/>
</dbReference>
<sequence>MATSMSISTSFVSGGVSSRRHLPSLSFRPTTVSVARFRAVAVADMAANEEGVKKNPRQGKGIMKPWPISPELQELVGAPEMARTDVIKAIWAYIKSNNLQDPEKKRIIVCDEKLKKVLGGKDRVDFLEVSKLLNPHFIK</sequence>